<dbReference type="InterPro" id="IPR002110">
    <property type="entry name" value="Ankyrin_rpt"/>
</dbReference>
<keyword evidence="3" id="KW-1185">Reference proteome</keyword>
<dbReference type="PANTHER" id="PTHR24121">
    <property type="entry name" value="NO MECHANORECEPTOR POTENTIAL C, ISOFORM D-RELATED"/>
    <property type="match status" value="1"/>
</dbReference>
<organism evidence="2 3">
    <name type="scientific">Anopheles albimanus</name>
    <name type="common">New world malaria mosquito</name>
    <dbReference type="NCBI Taxonomy" id="7167"/>
    <lineage>
        <taxon>Eukaryota</taxon>
        <taxon>Metazoa</taxon>
        <taxon>Ecdysozoa</taxon>
        <taxon>Arthropoda</taxon>
        <taxon>Hexapoda</taxon>
        <taxon>Insecta</taxon>
        <taxon>Pterygota</taxon>
        <taxon>Neoptera</taxon>
        <taxon>Endopterygota</taxon>
        <taxon>Diptera</taxon>
        <taxon>Nematocera</taxon>
        <taxon>Culicoidea</taxon>
        <taxon>Culicidae</taxon>
        <taxon>Anophelinae</taxon>
        <taxon>Anopheles</taxon>
    </lineage>
</organism>
<dbReference type="PANTHER" id="PTHR24121:SF23">
    <property type="entry name" value="NO MECHANORECEPTOR POTENTIAL C, ISOFORM H"/>
    <property type="match status" value="1"/>
</dbReference>
<feature type="region of interest" description="Disordered" evidence="1">
    <location>
        <begin position="56"/>
        <end position="86"/>
    </location>
</feature>
<dbReference type="Proteomes" id="UP000069272">
    <property type="component" value="Chromosome 2L"/>
</dbReference>
<dbReference type="EnsemblMetazoa" id="AALB000750-RA">
    <property type="protein sequence ID" value="AALB000750-PA"/>
    <property type="gene ID" value="AALB000750"/>
</dbReference>
<dbReference type="Gene3D" id="1.25.40.20">
    <property type="entry name" value="Ankyrin repeat-containing domain"/>
    <property type="match status" value="2"/>
</dbReference>
<evidence type="ECO:0000313" key="3">
    <source>
        <dbReference type="Proteomes" id="UP000069272"/>
    </source>
</evidence>
<accession>A0A182F2R8</accession>
<dbReference type="AlphaFoldDB" id="A0A182F2R8"/>
<reference evidence="2 3" key="1">
    <citation type="journal article" date="2017" name="G3 (Bethesda)">
        <title>The Physical Genome Mapping of Anopheles albimanus Corrected Scaffold Misassemblies and Identified Interarm Rearrangements in Genus Anopheles.</title>
        <authorList>
            <person name="Artemov G.N."/>
            <person name="Peery A.N."/>
            <person name="Jiang X."/>
            <person name="Tu Z."/>
            <person name="Stegniy V.N."/>
            <person name="Sharakhova M.V."/>
            <person name="Sharakhov I.V."/>
        </authorList>
    </citation>
    <scope>NUCLEOTIDE SEQUENCE [LARGE SCALE GENOMIC DNA]</scope>
    <source>
        <strain evidence="2 3">ALBI9_A</strain>
    </source>
</reference>
<dbReference type="SUPFAM" id="SSF48403">
    <property type="entry name" value="Ankyrin repeat"/>
    <property type="match status" value="1"/>
</dbReference>
<sequence>MRDHGHQHDRSWRSRVTDRDWRRISLLEDVEHSSIFLYRNLCSCLYNKMPSEGDAVRSESEASSSLTSVKAAKAGKESKTKPHPSTLHGTDYQLKITLWILLNAKRIINESIDTNCSVTAEDPLGGKFDDTVLRLRLPDGRKQALYIQAKHKNGTANRITIADLLAPSDKAFSLTKYYQSFRILHRKGMADDAKFVVCTNAGISKDVAQVLEHPPPGMDTSDRVHIFLDDAGFGKTTYMTWLAWYFAVHRQSCWTIRLNAIEYSYDFEQIMKDHGATFDTNEAVRILFQLIQLELQALCGRLRILESLVNKKLALANLEKSGSSNTASFIVHRQLDTERLNDSKRSDLALLGIYTIFPSECQLLSKREQNQCKKYLQDIAEGREKSGIVEGVQAGVPLFIHRMFAEYFAACWLFESRDRHEVKLFLKSRSYWENRNVIVRRLFDEIAIRDENGIDSKAHLAVMDYDENKLMKEIELDNMIHQKRDAIGRTPLHLAVQHFAYARDQILDTVQIYVERIYPPGFVNLLVEKMEKTNISLLIDAKDDLLQWNALDYAFRISNEQAIEYLLSKNASINEQTLLEQLLDCEQAASNERLVRYDKYVMGYTQDIDNHKPLWEHSAKQIASMRKMVQYFVNTVRITIDVDFMFVFINVVARIQDQHNLAITLPYVFDRDVNISGCDDEGRNLLQLSAALGQFTLLEYLIARKQFDPMRNAFHYCVSVSWIPIRSTEEGCKKSFQYMMKGSAIDGIHAVDADGRNVFHLAITNNHFQIAKLILSQVISNTPSEMRDERQRAYIDESNLNGRPECSEFLRFLEETSEE</sequence>
<dbReference type="VEuPathDB" id="VectorBase:AALB000750"/>
<dbReference type="VEuPathDB" id="VectorBase:AALB20_028122"/>
<reference evidence="2" key="2">
    <citation type="submission" date="2022-08" db="UniProtKB">
        <authorList>
            <consortium name="EnsemblMetazoa"/>
        </authorList>
    </citation>
    <scope>IDENTIFICATION</scope>
    <source>
        <strain evidence="2">STECLA/ALBI9_A</strain>
    </source>
</reference>
<dbReference type="SMART" id="SM00248">
    <property type="entry name" value="ANK"/>
    <property type="match status" value="4"/>
</dbReference>
<evidence type="ECO:0000313" key="2">
    <source>
        <dbReference type="EnsemblMetazoa" id="AALB000750-PA"/>
    </source>
</evidence>
<proteinExistence type="predicted"/>
<dbReference type="InterPro" id="IPR036770">
    <property type="entry name" value="Ankyrin_rpt-contain_sf"/>
</dbReference>
<evidence type="ECO:0000256" key="1">
    <source>
        <dbReference type="SAM" id="MobiDB-lite"/>
    </source>
</evidence>
<name>A0A182F2R8_ANOAL</name>
<dbReference type="STRING" id="7167.A0A182F2R8"/>
<protein>
    <submittedName>
        <fullName evidence="2">Uncharacterized protein</fullName>
    </submittedName>
</protein>